<dbReference type="RefSeq" id="WP_062122042.1">
    <property type="nucleotide sequence ID" value="NZ_BAZW01000001.1"/>
</dbReference>
<proteinExistence type="predicted"/>
<dbReference type="PANTHER" id="PTHR30373">
    <property type="entry name" value="UPF0603 PROTEIN YGCG"/>
    <property type="match status" value="1"/>
</dbReference>
<dbReference type="Gene3D" id="3.10.310.50">
    <property type="match status" value="1"/>
</dbReference>
<dbReference type="Proteomes" id="UP000032900">
    <property type="component" value="Unassembled WGS sequence"/>
</dbReference>
<keyword evidence="3" id="KW-1185">Reference proteome</keyword>
<accession>A0A0E9LTI1</accession>
<evidence type="ECO:0000259" key="1">
    <source>
        <dbReference type="Pfam" id="PF04536"/>
    </source>
</evidence>
<evidence type="ECO:0000313" key="3">
    <source>
        <dbReference type="Proteomes" id="UP000032900"/>
    </source>
</evidence>
<sequence>MAAKLFTEQEKESIVKAVKTAELNTSGEIRVHVERTCPEDVLDRAAFVFEKLKMHQTELRNGVLFYLTVDDHQMAVLGDAGINAKVPEGFWDEIKETMLGLFKQGDLAGGLEKGILMAGEQLKAFFPHQSDDVNELSDEISFGK</sequence>
<evidence type="ECO:0000313" key="2">
    <source>
        <dbReference type="EMBL" id="GAO28170.1"/>
    </source>
</evidence>
<dbReference type="AlphaFoldDB" id="A0A0E9LTI1"/>
<protein>
    <recommendedName>
        <fullName evidence="1">TPM domain-containing protein</fullName>
    </recommendedName>
</protein>
<dbReference type="PANTHER" id="PTHR30373:SF8">
    <property type="entry name" value="BLL7265 PROTEIN"/>
    <property type="match status" value="1"/>
</dbReference>
<dbReference type="STRING" id="1236989.JCM15548_234"/>
<comment type="caution">
    <text evidence="2">The sequence shown here is derived from an EMBL/GenBank/DDBJ whole genome shotgun (WGS) entry which is preliminary data.</text>
</comment>
<dbReference type="Pfam" id="PF04536">
    <property type="entry name" value="TPM_phosphatase"/>
    <property type="match status" value="1"/>
</dbReference>
<feature type="domain" description="TPM" evidence="1">
    <location>
        <begin position="3"/>
        <end position="119"/>
    </location>
</feature>
<reference evidence="2 3" key="1">
    <citation type="journal article" date="2015" name="Microbes Environ.">
        <title>Distribution and evolution of nitrogen fixation genes in the phylum bacteroidetes.</title>
        <authorList>
            <person name="Inoue J."/>
            <person name="Oshima K."/>
            <person name="Suda W."/>
            <person name="Sakamoto M."/>
            <person name="Iino T."/>
            <person name="Noda S."/>
            <person name="Hongoh Y."/>
            <person name="Hattori M."/>
            <person name="Ohkuma M."/>
        </authorList>
    </citation>
    <scope>NUCLEOTIDE SEQUENCE [LARGE SCALE GENOMIC DNA]</scope>
    <source>
        <strain evidence="2">JCM 15548</strain>
    </source>
</reference>
<dbReference type="EMBL" id="BAZW01000001">
    <property type="protein sequence ID" value="GAO28170.1"/>
    <property type="molecule type" value="Genomic_DNA"/>
</dbReference>
<dbReference type="InterPro" id="IPR007621">
    <property type="entry name" value="TPM_dom"/>
</dbReference>
<name>A0A0E9LTI1_9BACT</name>
<organism evidence="2 3">
    <name type="scientific">Geofilum rubicundum JCM 15548</name>
    <dbReference type="NCBI Taxonomy" id="1236989"/>
    <lineage>
        <taxon>Bacteria</taxon>
        <taxon>Pseudomonadati</taxon>
        <taxon>Bacteroidota</taxon>
        <taxon>Bacteroidia</taxon>
        <taxon>Marinilabiliales</taxon>
        <taxon>Marinilabiliaceae</taxon>
        <taxon>Geofilum</taxon>
    </lineage>
</organism>
<dbReference type="OrthoDB" id="9786161at2"/>
<gene>
    <name evidence="2" type="ORF">JCM15548_234</name>
</gene>